<evidence type="ECO:0000256" key="4">
    <source>
        <dbReference type="ARBA" id="ARBA00007439"/>
    </source>
</evidence>
<evidence type="ECO:0000256" key="1">
    <source>
        <dbReference type="ARBA" id="ARBA00000056"/>
    </source>
</evidence>
<dbReference type="GO" id="GO:0047465">
    <property type="term" value="F:N-acylglucosamine-6-phosphate 2-epimerase activity"/>
    <property type="evidence" value="ECO:0007669"/>
    <property type="project" value="UniProtKB-EC"/>
</dbReference>
<comment type="similarity">
    <text evidence="4 7">Belongs to the NanE family.</text>
</comment>
<dbReference type="InterPro" id="IPR013785">
    <property type="entry name" value="Aldolase_TIM"/>
</dbReference>
<keyword evidence="9" id="KW-1185">Reference proteome</keyword>
<sequence length="230" mass="25086">MRIFEQLDKQLIVSCQALEDEPLHSPEIMGKMALAAMQGGAKGIRANSVADIKAIQKQVNLPIIGIIKQDYNDSHIYITPTIKEVDALLNADVEIIAMDATSRKRPNNEKLEDIVRYAKQKRPEVALMADISSLEDAVRAEALGFDCISTTLVGYTDETEGNNIANEEFALLKEIKAAVSKPVIAEGKIDTPEKAAKALQNGADFVVVGSAITRPQLITKTFVDAIKEHS</sequence>
<dbReference type="Gene3D" id="3.20.20.70">
    <property type="entry name" value="Aldolase class I"/>
    <property type="match status" value="1"/>
</dbReference>
<dbReference type="GO" id="GO:0005829">
    <property type="term" value="C:cytosol"/>
    <property type="evidence" value="ECO:0007669"/>
    <property type="project" value="TreeGrafter"/>
</dbReference>
<evidence type="ECO:0000256" key="6">
    <source>
        <dbReference type="ARBA" id="ARBA00023277"/>
    </source>
</evidence>
<evidence type="ECO:0000313" key="8">
    <source>
        <dbReference type="EMBL" id="SNX66751.1"/>
    </source>
</evidence>
<proteinExistence type="inferred from homology"/>
<dbReference type="SUPFAM" id="SSF51366">
    <property type="entry name" value="Ribulose-phoshate binding barrel"/>
    <property type="match status" value="1"/>
</dbReference>
<keyword evidence="6 7" id="KW-0119">Carbohydrate metabolism</keyword>
<comment type="pathway">
    <text evidence="3 7">Amino-sugar metabolism; N-acetylneuraminate degradation; D-fructose 6-phosphate from N-acetylneuraminate: step 3/5.</text>
</comment>
<dbReference type="EC" id="5.1.3.9" evidence="7"/>
<dbReference type="PANTHER" id="PTHR36204:SF1">
    <property type="entry name" value="N-ACETYLMANNOSAMINE-6-PHOSPHATE 2-EPIMERASE-RELATED"/>
    <property type="match status" value="1"/>
</dbReference>
<reference evidence="8 9" key="1">
    <citation type="submission" date="2017-08" db="EMBL/GenBank/DDBJ databases">
        <authorList>
            <person name="de Groot N.N."/>
        </authorList>
    </citation>
    <scope>NUCLEOTIDE SEQUENCE [LARGE SCALE GENOMIC DNA]</scope>
    <source>
        <strain evidence="8 9">JC228</strain>
    </source>
</reference>
<dbReference type="Proteomes" id="UP000219546">
    <property type="component" value="Unassembled WGS sequence"/>
</dbReference>
<dbReference type="RefSeq" id="WP_097156607.1">
    <property type="nucleotide sequence ID" value="NZ_JBEPMQ010000016.1"/>
</dbReference>
<name>A0A285CGP1_9BACI</name>
<dbReference type="GO" id="GO:0005975">
    <property type="term" value="P:carbohydrate metabolic process"/>
    <property type="evidence" value="ECO:0007669"/>
    <property type="project" value="UniProtKB-UniRule"/>
</dbReference>
<dbReference type="Pfam" id="PF04131">
    <property type="entry name" value="NanE"/>
    <property type="match status" value="1"/>
</dbReference>
<dbReference type="UniPathway" id="UPA00629">
    <property type="reaction ID" value="UER00682"/>
</dbReference>
<accession>A0A285CGP1</accession>
<dbReference type="CDD" id="cd04729">
    <property type="entry name" value="NanE"/>
    <property type="match status" value="1"/>
</dbReference>
<dbReference type="InterPro" id="IPR007260">
    <property type="entry name" value="NanE"/>
</dbReference>
<dbReference type="OrthoDB" id="9781704at2"/>
<protein>
    <recommendedName>
        <fullName evidence="7">Putative N-acetylmannosamine-6-phosphate 2-epimerase</fullName>
        <ecNumber evidence="7">5.1.3.9</ecNumber>
    </recommendedName>
    <alternativeName>
        <fullName evidence="7">ManNAc-6-P epimerase</fullName>
    </alternativeName>
</protein>
<dbReference type="GO" id="GO:0006053">
    <property type="term" value="P:N-acetylmannosamine catabolic process"/>
    <property type="evidence" value="ECO:0007669"/>
    <property type="project" value="TreeGrafter"/>
</dbReference>
<evidence type="ECO:0000256" key="2">
    <source>
        <dbReference type="ARBA" id="ARBA00002147"/>
    </source>
</evidence>
<dbReference type="GO" id="GO:0019262">
    <property type="term" value="P:N-acetylneuraminate catabolic process"/>
    <property type="evidence" value="ECO:0007669"/>
    <property type="project" value="UniProtKB-UniRule"/>
</dbReference>
<evidence type="ECO:0000313" key="9">
    <source>
        <dbReference type="Proteomes" id="UP000219546"/>
    </source>
</evidence>
<dbReference type="EMBL" id="OAOP01000001">
    <property type="protein sequence ID" value="SNX66751.1"/>
    <property type="molecule type" value="Genomic_DNA"/>
</dbReference>
<dbReference type="FunFam" id="3.20.20.70:FF:000035">
    <property type="entry name" value="Putative N-acetylmannosamine-6-phosphate 2-epimerase"/>
    <property type="match status" value="1"/>
</dbReference>
<comment type="function">
    <text evidence="2 7">Converts N-acetylmannosamine-6-phosphate (ManNAc-6-P) to N-acetylglucosamine-6-phosphate (GlcNAc-6-P).</text>
</comment>
<gene>
    <name evidence="7" type="primary">nanE</name>
    <name evidence="8" type="ORF">SAMN05877753_10162</name>
</gene>
<keyword evidence="5 7" id="KW-0413">Isomerase</keyword>
<dbReference type="InterPro" id="IPR011060">
    <property type="entry name" value="RibuloseP-bd_barrel"/>
</dbReference>
<dbReference type="PANTHER" id="PTHR36204">
    <property type="entry name" value="N-ACETYLMANNOSAMINE-6-PHOSPHATE 2-EPIMERASE-RELATED"/>
    <property type="match status" value="1"/>
</dbReference>
<evidence type="ECO:0000256" key="7">
    <source>
        <dbReference type="HAMAP-Rule" id="MF_01235"/>
    </source>
</evidence>
<dbReference type="HAMAP" id="MF_01235">
    <property type="entry name" value="ManNAc6P_epimer"/>
    <property type="match status" value="1"/>
</dbReference>
<dbReference type="NCBIfam" id="NF002231">
    <property type="entry name" value="PRK01130.1"/>
    <property type="match status" value="1"/>
</dbReference>
<organism evidence="8 9">
    <name type="scientific">Bacillus oleivorans</name>
    <dbReference type="NCBI Taxonomy" id="1448271"/>
    <lineage>
        <taxon>Bacteria</taxon>
        <taxon>Bacillati</taxon>
        <taxon>Bacillota</taxon>
        <taxon>Bacilli</taxon>
        <taxon>Bacillales</taxon>
        <taxon>Bacillaceae</taxon>
        <taxon>Bacillus</taxon>
    </lineage>
</organism>
<comment type="catalytic activity">
    <reaction evidence="1 7">
        <text>an N-acyl-D-glucosamine 6-phosphate = an N-acyl-D-mannosamine 6-phosphate</text>
        <dbReference type="Rhea" id="RHEA:23932"/>
        <dbReference type="ChEBI" id="CHEBI:57599"/>
        <dbReference type="ChEBI" id="CHEBI:57666"/>
        <dbReference type="EC" id="5.1.3.9"/>
    </reaction>
</comment>
<evidence type="ECO:0000256" key="5">
    <source>
        <dbReference type="ARBA" id="ARBA00023235"/>
    </source>
</evidence>
<evidence type="ECO:0000256" key="3">
    <source>
        <dbReference type="ARBA" id="ARBA00005081"/>
    </source>
</evidence>
<dbReference type="AlphaFoldDB" id="A0A285CGP1"/>